<dbReference type="AlphaFoldDB" id="A0A3S9PZ04"/>
<dbReference type="GO" id="GO:0010498">
    <property type="term" value="P:proteasomal protein catabolic process"/>
    <property type="evidence" value="ECO:0007669"/>
    <property type="project" value="InterPro"/>
</dbReference>
<dbReference type="PANTHER" id="PTHR42307:SF3">
    <property type="entry name" value="PUP--PROTEIN LIGASE"/>
    <property type="match status" value="1"/>
</dbReference>
<accession>A0A3S9PZ04</accession>
<dbReference type="GO" id="GO:0070490">
    <property type="term" value="P:protein pupylation"/>
    <property type="evidence" value="ECO:0007669"/>
    <property type="project" value="TreeGrafter"/>
</dbReference>
<keyword evidence="1" id="KW-0436">Ligase</keyword>
<dbReference type="GO" id="GO:0019941">
    <property type="term" value="P:modification-dependent protein catabolic process"/>
    <property type="evidence" value="ECO:0007669"/>
    <property type="project" value="InterPro"/>
</dbReference>
<dbReference type="EMBL" id="CP034593">
    <property type="protein sequence ID" value="AZQ77620.1"/>
    <property type="molecule type" value="Genomic_DNA"/>
</dbReference>
<reference evidence="1 2" key="1">
    <citation type="submission" date="2018-12" db="EMBL/GenBank/DDBJ databases">
        <title>Complete genome sequence of Flaviflexus sp. H23T48.</title>
        <authorList>
            <person name="Bae J.-W."/>
            <person name="Lee J.-Y."/>
        </authorList>
    </citation>
    <scope>NUCLEOTIDE SEQUENCE [LARGE SCALE GENOMIC DNA]</scope>
    <source>
        <strain evidence="1 2">H23T48</strain>
    </source>
</reference>
<dbReference type="Pfam" id="PF03136">
    <property type="entry name" value="Pup_ligase"/>
    <property type="match status" value="1"/>
</dbReference>
<dbReference type="OrthoDB" id="3247499at2"/>
<dbReference type="InterPro" id="IPR004347">
    <property type="entry name" value="Pup_ligase/deamidase"/>
</dbReference>
<dbReference type="Proteomes" id="UP000280344">
    <property type="component" value="Chromosome"/>
</dbReference>
<dbReference type="GO" id="GO:0016874">
    <property type="term" value="F:ligase activity"/>
    <property type="evidence" value="ECO:0007669"/>
    <property type="project" value="UniProtKB-KW"/>
</dbReference>
<proteinExistence type="predicted"/>
<dbReference type="PANTHER" id="PTHR42307">
    <property type="entry name" value="PUP DEAMIDASE/DEPUPYLASE"/>
    <property type="match status" value="1"/>
</dbReference>
<evidence type="ECO:0000313" key="1">
    <source>
        <dbReference type="EMBL" id="AZQ77620.1"/>
    </source>
</evidence>
<keyword evidence="2" id="KW-1185">Reference proteome</keyword>
<dbReference type="KEGG" id="flh:EJ997_10020"/>
<gene>
    <name evidence="1" type="ORF">EJ997_10020</name>
</gene>
<name>A0A3S9PZ04_9ACTO</name>
<sequence length="480" mass="52711">MRPRLHSGGRSVTRSGHLPRILGLETEYAIVSHRIIPEQGKDTSPLSPAECIDELFRGTSTQNRARNRYLSNGGRLYVDLGSHPEYATAECSNARDVAVNDRAGEHLLLDLLNAANERLAIKNIRLHLLKTNTDSGDATFGCHENYQVLRETIESLDPGFISFLVTRIILTGAGGIDVKGNYVLSPRAFHIHQVTSADPTKQRPLIVTREEAHADAEKYARLQVTFGDSNMAETATEMKLRYTSTVLDYLEGGGTLADLALADPIAALRDTSRLGPDTALDLADGGTTTALKLQEHVLQRCEEQGSSELSDIRHMINCLKAGDSRSISDSVDWICKRGLLTQAAAKHQLDLASPLISRLNLAFHDIDEKHGLADRLRRAGNLKTLFDPEEIASAKTNPPGDTRARVRGYFISEADRLELQYSVSWTHVRLDSPPQPQIDLMDASSSQDKRVAALVEKMKTLPPQTLSALARLKAGLGPLH</sequence>
<evidence type="ECO:0000313" key="2">
    <source>
        <dbReference type="Proteomes" id="UP000280344"/>
    </source>
</evidence>
<organism evidence="1 2">
    <name type="scientific">Flaviflexus ciconiae</name>
    <dbReference type="NCBI Taxonomy" id="2496867"/>
    <lineage>
        <taxon>Bacteria</taxon>
        <taxon>Bacillati</taxon>
        <taxon>Actinomycetota</taxon>
        <taxon>Actinomycetes</taxon>
        <taxon>Actinomycetales</taxon>
        <taxon>Actinomycetaceae</taxon>
        <taxon>Flaviflexus</taxon>
    </lineage>
</organism>
<dbReference type="GO" id="GO:0005524">
    <property type="term" value="F:ATP binding"/>
    <property type="evidence" value="ECO:0007669"/>
    <property type="project" value="TreeGrafter"/>
</dbReference>
<protein>
    <submittedName>
        <fullName evidence="1">Pup--protein ligase</fullName>
    </submittedName>
</protein>